<evidence type="ECO:0000313" key="3">
    <source>
        <dbReference type="Proteomes" id="UP000694424"/>
    </source>
</evidence>
<evidence type="ECO:0000313" key="2">
    <source>
        <dbReference type="Ensembl" id="ENSAOWP00000010115.1"/>
    </source>
</evidence>
<dbReference type="Ensembl" id="ENSAOWT00000011485.1">
    <property type="protein sequence ID" value="ENSAOWP00000010115.1"/>
    <property type="gene ID" value="ENSAOWG00000006957.1"/>
</dbReference>
<dbReference type="GO" id="GO:0005634">
    <property type="term" value="C:nucleus"/>
    <property type="evidence" value="ECO:0007669"/>
    <property type="project" value="TreeGrafter"/>
</dbReference>
<dbReference type="Pfam" id="PF15382">
    <property type="entry name" value="DUF4609"/>
    <property type="match status" value="1"/>
</dbReference>
<reference evidence="2" key="1">
    <citation type="submission" date="2025-08" db="UniProtKB">
        <authorList>
            <consortium name="Ensembl"/>
        </authorList>
    </citation>
    <scope>IDENTIFICATION</scope>
</reference>
<feature type="region of interest" description="Disordered" evidence="1">
    <location>
        <begin position="1"/>
        <end position="33"/>
    </location>
</feature>
<dbReference type="AlphaFoldDB" id="A0A8B9PFD4"/>
<evidence type="ECO:0000256" key="1">
    <source>
        <dbReference type="SAM" id="MobiDB-lite"/>
    </source>
</evidence>
<protein>
    <submittedName>
        <fullName evidence="2">Uncharacterized protein</fullName>
    </submittedName>
</protein>
<dbReference type="PANTHER" id="PTHR38649">
    <property type="entry name" value="SPERMATOGENESIS-ASSOCIATED PROTEIN 33"/>
    <property type="match status" value="1"/>
</dbReference>
<dbReference type="InterPro" id="IPR027930">
    <property type="entry name" value="DUF4609"/>
</dbReference>
<accession>A0A8B9PFD4</accession>
<dbReference type="Proteomes" id="UP000694424">
    <property type="component" value="Unplaced"/>
</dbReference>
<organism evidence="2 3">
    <name type="scientific">Apteryx owenii</name>
    <name type="common">Little spotted kiwi</name>
    <dbReference type="NCBI Taxonomy" id="8824"/>
    <lineage>
        <taxon>Eukaryota</taxon>
        <taxon>Metazoa</taxon>
        <taxon>Chordata</taxon>
        <taxon>Craniata</taxon>
        <taxon>Vertebrata</taxon>
        <taxon>Euteleostomi</taxon>
        <taxon>Archelosauria</taxon>
        <taxon>Archosauria</taxon>
        <taxon>Dinosauria</taxon>
        <taxon>Saurischia</taxon>
        <taxon>Theropoda</taxon>
        <taxon>Coelurosauria</taxon>
        <taxon>Aves</taxon>
        <taxon>Palaeognathae</taxon>
        <taxon>Apterygiformes</taxon>
        <taxon>Apterygidae</taxon>
        <taxon>Apteryx</taxon>
    </lineage>
</organism>
<keyword evidence="3" id="KW-1185">Reference proteome</keyword>
<dbReference type="GO" id="GO:0005737">
    <property type="term" value="C:cytoplasm"/>
    <property type="evidence" value="ECO:0007669"/>
    <property type="project" value="TreeGrafter"/>
</dbReference>
<name>A0A8B9PFD4_APTOW</name>
<dbReference type="PANTHER" id="PTHR38649:SF1">
    <property type="entry name" value="SPERMATOGENESIS-ASSOCIATED PROTEIN 33"/>
    <property type="match status" value="1"/>
</dbReference>
<proteinExistence type="predicted"/>
<sequence>QAQTSMQGIPHTRLFPSVPLGEKATKKKKPPVPKIVITGPLEDSASLKSLNNLPESQTIRDVVDYGPYHEHRKPSTVDAYHPQLATA</sequence>
<reference evidence="2" key="2">
    <citation type="submission" date="2025-09" db="UniProtKB">
        <authorList>
            <consortium name="Ensembl"/>
        </authorList>
    </citation>
    <scope>IDENTIFICATION</scope>
</reference>